<dbReference type="EMBL" id="JAEPQZ010000017">
    <property type="protein sequence ID" value="KAG2172418.1"/>
    <property type="molecule type" value="Genomic_DNA"/>
</dbReference>
<comment type="caution">
    <text evidence="1">The sequence shown here is derived from an EMBL/GenBank/DDBJ whole genome shotgun (WGS) entry which is preliminary data.</text>
</comment>
<dbReference type="AlphaFoldDB" id="A0A8H7UA46"/>
<evidence type="ECO:0000313" key="1">
    <source>
        <dbReference type="EMBL" id="KAG2172418.1"/>
    </source>
</evidence>
<dbReference type="Proteomes" id="UP000654370">
    <property type="component" value="Unassembled WGS sequence"/>
</dbReference>
<reference evidence="1" key="1">
    <citation type="submission" date="2020-12" db="EMBL/GenBank/DDBJ databases">
        <title>Metabolic potential, ecology and presence of endohyphal bacteria is reflected in genomic diversity of Mucoromycotina.</title>
        <authorList>
            <person name="Muszewska A."/>
            <person name="Okrasinska A."/>
            <person name="Steczkiewicz K."/>
            <person name="Drgas O."/>
            <person name="Orlowska M."/>
            <person name="Perlinska-Lenart U."/>
            <person name="Aleksandrzak-Piekarczyk T."/>
            <person name="Szatraj K."/>
            <person name="Zielenkiewicz U."/>
            <person name="Pilsyk S."/>
            <person name="Malc E."/>
            <person name="Mieczkowski P."/>
            <person name="Kruszewska J.S."/>
            <person name="Biernat P."/>
            <person name="Pawlowska J."/>
        </authorList>
    </citation>
    <scope>NUCLEOTIDE SEQUENCE</scope>
    <source>
        <strain evidence="1">WA0000067209</strain>
    </source>
</reference>
<proteinExistence type="predicted"/>
<organism evidence="1 2">
    <name type="scientific">Mortierella isabellina</name>
    <name type="common">Filamentous fungus</name>
    <name type="synonym">Umbelopsis isabellina</name>
    <dbReference type="NCBI Taxonomy" id="91625"/>
    <lineage>
        <taxon>Eukaryota</taxon>
        <taxon>Fungi</taxon>
        <taxon>Fungi incertae sedis</taxon>
        <taxon>Mucoromycota</taxon>
        <taxon>Mucoromycotina</taxon>
        <taxon>Umbelopsidomycetes</taxon>
        <taxon>Umbelopsidales</taxon>
        <taxon>Umbelopsidaceae</taxon>
        <taxon>Umbelopsis</taxon>
    </lineage>
</organism>
<sequence length="214" mass="24599">MDEAFRYVVLGEYKYVLLSGNNLEIHNGHYLNGTVFEENELESAEKEGLFKLQDNLVCTIDVDQENDFQARDLTPFTPSSFVSTDGIPILTSKASFCIKLFNEPGEAIEFDDKLVFRSNIFTQGMTFKFEDEVYIQSLGEDDYRYLSHDDNHVYFSDDKPVDSNVWFVQGEHPGLFNLYDGKNYYSTRFVKASYGEVVKVDSKDEATVFQILSL</sequence>
<dbReference type="OrthoDB" id="4215089at2759"/>
<keyword evidence="2" id="KW-1185">Reference proteome</keyword>
<protein>
    <submittedName>
        <fullName evidence="1">Uncharacterized protein</fullName>
    </submittedName>
</protein>
<accession>A0A8H7UA46</accession>
<name>A0A8H7UA46_MORIS</name>
<gene>
    <name evidence="1" type="ORF">INT43_004960</name>
</gene>
<evidence type="ECO:0000313" key="2">
    <source>
        <dbReference type="Proteomes" id="UP000654370"/>
    </source>
</evidence>